<sequence length="39" mass="4728">MNYSLEEIQHLENAKEEEHLAKNNKKARNRHKYIGKHEP</sequence>
<name>A0ABN7ULU7_GIGMA</name>
<dbReference type="EMBL" id="CAJVQB010003579">
    <property type="protein sequence ID" value="CAG8612152.1"/>
    <property type="molecule type" value="Genomic_DNA"/>
</dbReference>
<evidence type="ECO:0000313" key="2">
    <source>
        <dbReference type="EMBL" id="CAG8612152.1"/>
    </source>
</evidence>
<keyword evidence="3" id="KW-1185">Reference proteome</keyword>
<dbReference type="Proteomes" id="UP000789901">
    <property type="component" value="Unassembled WGS sequence"/>
</dbReference>
<proteinExistence type="predicted"/>
<organism evidence="2 3">
    <name type="scientific">Gigaspora margarita</name>
    <dbReference type="NCBI Taxonomy" id="4874"/>
    <lineage>
        <taxon>Eukaryota</taxon>
        <taxon>Fungi</taxon>
        <taxon>Fungi incertae sedis</taxon>
        <taxon>Mucoromycota</taxon>
        <taxon>Glomeromycotina</taxon>
        <taxon>Glomeromycetes</taxon>
        <taxon>Diversisporales</taxon>
        <taxon>Gigasporaceae</taxon>
        <taxon>Gigaspora</taxon>
    </lineage>
</organism>
<reference evidence="2 3" key="1">
    <citation type="submission" date="2021-06" db="EMBL/GenBank/DDBJ databases">
        <authorList>
            <person name="Kallberg Y."/>
            <person name="Tangrot J."/>
            <person name="Rosling A."/>
        </authorList>
    </citation>
    <scope>NUCLEOTIDE SEQUENCE [LARGE SCALE GENOMIC DNA]</scope>
    <source>
        <strain evidence="2 3">120-4 pot B 10/14</strain>
    </source>
</reference>
<feature type="compositionally biased region" description="Basic residues" evidence="1">
    <location>
        <begin position="22"/>
        <end position="39"/>
    </location>
</feature>
<evidence type="ECO:0000256" key="1">
    <source>
        <dbReference type="SAM" id="MobiDB-lite"/>
    </source>
</evidence>
<gene>
    <name evidence="2" type="ORF">GMARGA_LOCUS7412</name>
</gene>
<feature type="region of interest" description="Disordered" evidence="1">
    <location>
        <begin position="14"/>
        <end position="39"/>
    </location>
</feature>
<protein>
    <submittedName>
        <fullName evidence="2">38181_t:CDS:1</fullName>
    </submittedName>
</protein>
<evidence type="ECO:0000313" key="3">
    <source>
        <dbReference type="Proteomes" id="UP000789901"/>
    </source>
</evidence>
<comment type="caution">
    <text evidence="2">The sequence shown here is derived from an EMBL/GenBank/DDBJ whole genome shotgun (WGS) entry which is preliminary data.</text>
</comment>
<accession>A0ABN7ULU7</accession>